<dbReference type="OrthoDB" id="9777694at2"/>
<accession>A0A1C3RFM7</accession>
<dbReference type="AlphaFoldDB" id="A0A1C3RFM7"/>
<dbReference type="Proteomes" id="UP000231658">
    <property type="component" value="Unassembled WGS sequence"/>
</dbReference>
<feature type="region of interest" description="Disordered" evidence="1">
    <location>
        <begin position="302"/>
        <end position="321"/>
    </location>
</feature>
<evidence type="ECO:0000313" key="2">
    <source>
        <dbReference type="EMBL" id="SCA56014.1"/>
    </source>
</evidence>
<sequence>MVKELTRKELFDKVWSMPMTKLAAEYGISDVGLKQICDKHRIPVPGRGYWAKVAAGKKVKKTHFREVKDPSVNRIRIYGSAFNKLPEPVKKAQEEAKKVSQKQETEVTVETDPTDLFPKVERSRKKLRSLRVSSDELIKISGSDLFDLSIGTESIDRTITFLNTLHKASEERKYKIVKGDNALVFYVDEESLSFSVVEQTTRREHLPTEKELAALKKWEKQQERRRYNWHSVPWTPKPNPPEWDYIPNGKLQVKIHKDDYACNGIRRTFGDGKVQRIEKLINPILESLASCAAAVKERRAERERWKRESEERQKREAEQRRINSLENKRIEALTSMLEKRKLSREIMDFVQDVEEKLATNDYENPERVLEWIEWAKGHALKVDPISEGLPLLLQFNDFNRWEL</sequence>
<proteinExistence type="predicted"/>
<evidence type="ECO:0000313" key="3">
    <source>
        <dbReference type="Proteomes" id="UP000231658"/>
    </source>
</evidence>
<keyword evidence="3" id="KW-1185">Reference proteome</keyword>
<dbReference type="RefSeq" id="WP_069186704.1">
    <property type="nucleotide sequence ID" value="NZ_FLYE01000008.1"/>
</dbReference>
<name>A0A1C3RFM7_9PROT</name>
<reference evidence="2 3" key="1">
    <citation type="submission" date="2016-07" db="EMBL/GenBank/DDBJ databases">
        <authorList>
            <person name="Lefevre C.T."/>
        </authorList>
    </citation>
    <scope>NUCLEOTIDE SEQUENCE [LARGE SCALE GENOMIC DNA]</scope>
    <source>
        <strain evidence="2">PR1</strain>
    </source>
</reference>
<protein>
    <submittedName>
        <fullName evidence="2">Uncharacterized protein</fullName>
    </submittedName>
</protein>
<evidence type="ECO:0000256" key="1">
    <source>
        <dbReference type="SAM" id="MobiDB-lite"/>
    </source>
</evidence>
<gene>
    <name evidence="2" type="ORF">MTBPR1_160005</name>
</gene>
<dbReference type="STRING" id="1867952.MTBPR1_160005"/>
<organism evidence="2 3">
    <name type="scientific">Candidatus Terasakiella magnetica</name>
    <dbReference type="NCBI Taxonomy" id="1867952"/>
    <lineage>
        <taxon>Bacteria</taxon>
        <taxon>Pseudomonadati</taxon>
        <taxon>Pseudomonadota</taxon>
        <taxon>Alphaproteobacteria</taxon>
        <taxon>Rhodospirillales</taxon>
        <taxon>Terasakiellaceae</taxon>
        <taxon>Terasakiella</taxon>
    </lineage>
</organism>
<dbReference type="EMBL" id="FLYE01000008">
    <property type="protein sequence ID" value="SCA56014.1"/>
    <property type="molecule type" value="Genomic_DNA"/>
</dbReference>